<protein>
    <recommendedName>
        <fullName evidence="4">Endo-1,3(4)-beta-glucanase</fullName>
    </recommendedName>
</protein>
<dbReference type="OrthoDB" id="4204700at2759"/>
<evidence type="ECO:0000313" key="3">
    <source>
        <dbReference type="Proteomes" id="UP000824998"/>
    </source>
</evidence>
<dbReference type="Proteomes" id="UP000824998">
    <property type="component" value="Unassembled WGS sequence"/>
</dbReference>
<name>A0A9P7YPV0_9HELO</name>
<organism evidence="2 3">
    <name type="scientific">Amylocarpus encephaloides</name>
    <dbReference type="NCBI Taxonomy" id="45428"/>
    <lineage>
        <taxon>Eukaryota</taxon>
        <taxon>Fungi</taxon>
        <taxon>Dikarya</taxon>
        <taxon>Ascomycota</taxon>
        <taxon>Pezizomycotina</taxon>
        <taxon>Leotiomycetes</taxon>
        <taxon>Helotiales</taxon>
        <taxon>Helotiales incertae sedis</taxon>
        <taxon>Amylocarpus</taxon>
    </lineage>
</organism>
<feature type="compositionally biased region" description="Polar residues" evidence="1">
    <location>
        <begin position="1"/>
        <end position="16"/>
    </location>
</feature>
<evidence type="ECO:0008006" key="4">
    <source>
        <dbReference type="Google" id="ProtNLM"/>
    </source>
</evidence>
<feature type="compositionally biased region" description="Polar residues" evidence="1">
    <location>
        <begin position="332"/>
        <end position="358"/>
    </location>
</feature>
<sequence length="397" mass="44049">MVFPDPSTSASSDFNESNPPSDVDPYSSSSNGQNISLTDAQLGGMPQPLPIIGPLFGYNDALLVRALHPKLNQARQILKRDLTTDEILSFTYWSKNQISIMSYAPGVGISGGLYRAYSCANRFRFPFFQPDMQTFNKETFPHPRMALFQGQRAVLAWHTARAFWYGAAGNFLAKLFFGSYAMSVTAVGEASDPRLKDFIGAIKKVGMQKRGGLPVDGQNMPQTRNRSSQVEDDASPTGDMYTEEDFSGGRRSDAADVPTPQVPAFGRHRERSAPPPAQVPESQSQQFDYFDEASPTNGQGVQADTRAPQPQMRGSSWDRLRRGTQTTQPQQGAWTRRQSVSQQEEGSATGETSFTSSKSAEERKYSREDAQNEFDARVERERRGEDFSSGSGDQKRW</sequence>
<feature type="compositionally biased region" description="Polar residues" evidence="1">
    <location>
        <begin position="388"/>
        <end position="397"/>
    </location>
</feature>
<evidence type="ECO:0000313" key="2">
    <source>
        <dbReference type="EMBL" id="KAG9236958.1"/>
    </source>
</evidence>
<gene>
    <name evidence="2" type="ORF">BJ875DRAFT_195538</name>
</gene>
<accession>A0A9P7YPV0</accession>
<dbReference type="AlphaFoldDB" id="A0A9P7YPV0"/>
<feature type="compositionally biased region" description="Polar residues" evidence="1">
    <location>
        <begin position="219"/>
        <end position="228"/>
    </location>
</feature>
<feature type="compositionally biased region" description="Low complexity" evidence="1">
    <location>
        <begin position="17"/>
        <end position="31"/>
    </location>
</feature>
<evidence type="ECO:0000256" key="1">
    <source>
        <dbReference type="SAM" id="MobiDB-lite"/>
    </source>
</evidence>
<feature type="region of interest" description="Disordered" evidence="1">
    <location>
        <begin position="1"/>
        <end position="37"/>
    </location>
</feature>
<keyword evidence="3" id="KW-1185">Reference proteome</keyword>
<dbReference type="EMBL" id="MU251396">
    <property type="protein sequence ID" value="KAG9236958.1"/>
    <property type="molecule type" value="Genomic_DNA"/>
</dbReference>
<reference evidence="2" key="1">
    <citation type="journal article" date="2021" name="IMA Fungus">
        <title>Genomic characterization of three marine fungi, including Emericellopsis atlantica sp. nov. with signatures of a generalist lifestyle and marine biomass degradation.</title>
        <authorList>
            <person name="Hagestad O.C."/>
            <person name="Hou L."/>
            <person name="Andersen J.H."/>
            <person name="Hansen E.H."/>
            <person name="Altermark B."/>
            <person name="Li C."/>
            <person name="Kuhnert E."/>
            <person name="Cox R.J."/>
            <person name="Crous P.W."/>
            <person name="Spatafora J.W."/>
            <person name="Lail K."/>
            <person name="Amirebrahimi M."/>
            <person name="Lipzen A."/>
            <person name="Pangilinan J."/>
            <person name="Andreopoulos W."/>
            <person name="Hayes R.D."/>
            <person name="Ng V."/>
            <person name="Grigoriev I.V."/>
            <person name="Jackson S.A."/>
            <person name="Sutton T.D.S."/>
            <person name="Dobson A.D.W."/>
            <person name="Rama T."/>
        </authorList>
    </citation>
    <scope>NUCLEOTIDE SEQUENCE</scope>
    <source>
        <strain evidence="2">TRa018bII</strain>
    </source>
</reference>
<feature type="region of interest" description="Disordered" evidence="1">
    <location>
        <begin position="209"/>
        <end position="397"/>
    </location>
</feature>
<proteinExistence type="predicted"/>
<comment type="caution">
    <text evidence="2">The sequence shown here is derived from an EMBL/GenBank/DDBJ whole genome shotgun (WGS) entry which is preliminary data.</text>
</comment>
<feature type="compositionally biased region" description="Basic and acidic residues" evidence="1">
    <location>
        <begin position="359"/>
        <end position="386"/>
    </location>
</feature>